<organism evidence="2 3">
    <name type="scientific">Setomelanomma holmii</name>
    <dbReference type="NCBI Taxonomy" id="210430"/>
    <lineage>
        <taxon>Eukaryota</taxon>
        <taxon>Fungi</taxon>
        <taxon>Dikarya</taxon>
        <taxon>Ascomycota</taxon>
        <taxon>Pezizomycotina</taxon>
        <taxon>Dothideomycetes</taxon>
        <taxon>Pleosporomycetidae</taxon>
        <taxon>Pleosporales</taxon>
        <taxon>Pleosporineae</taxon>
        <taxon>Phaeosphaeriaceae</taxon>
        <taxon>Setomelanomma</taxon>
    </lineage>
</organism>
<feature type="region of interest" description="Disordered" evidence="1">
    <location>
        <begin position="274"/>
        <end position="297"/>
    </location>
</feature>
<dbReference type="Proteomes" id="UP000799777">
    <property type="component" value="Unassembled WGS sequence"/>
</dbReference>
<comment type="caution">
    <text evidence="2">The sequence shown here is derived from an EMBL/GenBank/DDBJ whole genome shotgun (WGS) entry which is preliminary data.</text>
</comment>
<dbReference type="OrthoDB" id="3756400at2759"/>
<accession>A0A9P4HA58</accession>
<evidence type="ECO:0000313" key="3">
    <source>
        <dbReference type="Proteomes" id="UP000799777"/>
    </source>
</evidence>
<gene>
    <name evidence="2" type="ORF">EK21DRAFT_89032</name>
</gene>
<protein>
    <submittedName>
        <fullName evidence="2">Uncharacterized protein</fullName>
    </submittedName>
</protein>
<dbReference type="EMBL" id="ML978191">
    <property type="protein sequence ID" value="KAF2030342.1"/>
    <property type="molecule type" value="Genomic_DNA"/>
</dbReference>
<evidence type="ECO:0000313" key="2">
    <source>
        <dbReference type="EMBL" id="KAF2030342.1"/>
    </source>
</evidence>
<name>A0A9P4HA58_9PLEO</name>
<evidence type="ECO:0000256" key="1">
    <source>
        <dbReference type="SAM" id="MobiDB-lite"/>
    </source>
</evidence>
<feature type="compositionally biased region" description="Acidic residues" evidence="1">
    <location>
        <begin position="281"/>
        <end position="297"/>
    </location>
</feature>
<keyword evidence="3" id="KW-1185">Reference proteome</keyword>
<reference evidence="2" key="1">
    <citation type="journal article" date="2020" name="Stud. Mycol.">
        <title>101 Dothideomycetes genomes: a test case for predicting lifestyles and emergence of pathogens.</title>
        <authorList>
            <person name="Haridas S."/>
            <person name="Albert R."/>
            <person name="Binder M."/>
            <person name="Bloem J."/>
            <person name="Labutti K."/>
            <person name="Salamov A."/>
            <person name="Andreopoulos B."/>
            <person name="Baker S."/>
            <person name="Barry K."/>
            <person name="Bills G."/>
            <person name="Bluhm B."/>
            <person name="Cannon C."/>
            <person name="Castanera R."/>
            <person name="Culley D."/>
            <person name="Daum C."/>
            <person name="Ezra D."/>
            <person name="Gonzalez J."/>
            <person name="Henrissat B."/>
            <person name="Kuo A."/>
            <person name="Liang C."/>
            <person name="Lipzen A."/>
            <person name="Lutzoni F."/>
            <person name="Magnuson J."/>
            <person name="Mondo S."/>
            <person name="Nolan M."/>
            <person name="Ohm R."/>
            <person name="Pangilinan J."/>
            <person name="Park H.-J."/>
            <person name="Ramirez L."/>
            <person name="Alfaro M."/>
            <person name="Sun H."/>
            <person name="Tritt A."/>
            <person name="Yoshinaga Y."/>
            <person name="Zwiers L.-H."/>
            <person name="Turgeon B."/>
            <person name="Goodwin S."/>
            <person name="Spatafora J."/>
            <person name="Crous P."/>
            <person name="Grigoriev I."/>
        </authorList>
    </citation>
    <scope>NUCLEOTIDE SEQUENCE</scope>
    <source>
        <strain evidence="2">CBS 110217</strain>
    </source>
</reference>
<sequence length="297" mass="33778">MVMPCESGNSTPFNKLQTLSIGSRDDKATELTTFDVRNFSRLDGFFGLPQPLSSKPSLRRLDFASVDILDANDIATVVASPWLANLHELHYYRYRESDRPHERTQMIDLVRALEKHTPLLGIFEWSQHDFINIDLIVPPVDFTLEALSDPHGIFPASLRQMTLDKFTVGHMHRLISRLHKAIGEVKNLGEAVSRALRHLASKLKPPKWLTLGIKTDAPRQGEQTEVFELDPEDVVFFRYAADELIKIGLKLNVERMPGSYEPYYKTLIEPGFTAPLPHSETDEEDEDREASLELEDG</sequence>
<proteinExistence type="predicted"/>
<dbReference type="AlphaFoldDB" id="A0A9P4HA58"/>